<proteinExistence type="predicted"/>
<sequence length="82" mass="8592">MPISMNGDLAILDAHCAIEEAETLLDWLRATACPRVDLSGCTHMHAAVLQTLLVMRPTVVAAPTTPFLAHFLVGLPSAGAVG</sequence>
<evidence type="ECO:0000313" key="2">
    <source>
        <dbReference type="Proteomes" id="UP001243009"/>
    </source>
</evidence>
<comment type="caution">
    <text evidence="1">The sequence shown here is derived from an EMBL/GenBank/DDBJ whole genome shotgun (WGS) entry which is preliminary data.</text>
</comment>
<name>A0ABT9E6E3_9PROT</name>
<protein>
    <recommendedName>
        <fullName evidence="3">STAS domain-containing protein</fullName>
    </recommendedName>
</protein>
<dbReference type="RefSeq" id="WP_305106545.1">
    <property type="nucleotide sequence ID" value="NZ_JAUTWS010000033.1"/>
</dbReference>
<organism evidence="1 2">
    <name type="scientific">Paracraurococcus lichenis</name>
    <dbReference type="NCBI Taxonomy" id="3064888"/>
    <lineage>
        <taxon>Bacteria</taxon>
        <taxon>Pseudomonadati</taxon>
        <taxon>Pseudomonadota</taxon>
        <taxon>Alphaproteobacteria</taxon>
        <taxon>Acetobacterales</taxon>
        <taxon>Roseomonadaceae</taxon>
        <taxon>Paracraurococcus</taxon>
    </lineage>
</organism>
<keyword evidence="2" id="KW-1185">Reference proteome</keyword>
<dbReference type="EMBL" id="JAUTWS010000033">
    <property type="protein sequence ID" value="MDO9711689.1"/>
    <property type="molecule type" value="Genomic_DNA"/>
</dbReference>
<evidence type="ECO:0000313" key="1">
    <source>
        <dbReference type="EMBL" id="MDO9711689.1"/>
    </source>
</evidence>
<gene>
    <name evidence="1" type="ORF">Q7A36_25300</name>
</gene>
<reference evidence="1 2" key="1">
    <citation type="submission" date="2023-08" db="EMBL/GenBank/DDBJ databases">
        <title>The draft genome sequence of Paracraurococcus sp. LOR1-02.</title>
        <authorList>
            <person name="Kingkaew E."/>
            <person name="Tanasupawat S."/>
        </authorList>
    </citation>
    <scope>NUCLEOTIDE SEQUENCE [LARGE SCALE GENOMIC DNA]</scope>
    <source>
        <strain evidence="1 2">LOR1-02</strain>
    </source>
</reference>
<evidence type="ECO:0008006" key="3">
    <source>
        <dbReference type="Google" id="ProtNLM"/>
    </source>
</evidence>
<accession>A0ABT9E6E3</accession>
<dbReference type="Proteomes" id="UP001243009">
    <property type="component" value="Unassembled WGS sequence"/>
</dbReference>